<accession>A0A0F9N732</accession>
<gene>
    <name evidence="1" type="ORF">LCGC14_1371980</name>
</gene>
<dbReference type="EMBL" id="LAZR01008672">
    <property type="protein sequence ID" value="KKM77247.1"/>
    <property type="molecule type" value="Genomic_DNA"/>
</dbReference>
<sequence length="87" mass="9522">MRLLVAMLLNMVAFKDAGIIKDEIEAAWVGIYYYFTGMSGATVEEILRLDGILIIRVENYCASGIDAFRNLGGAFSVASVTILGQRD</sequence>
<organism evidence="1">
    <name type="scientific">marine sediment metagenome</name>
    <dbReference type="NCBI Taxonomy" id="412755"/>
    <lineage>
        <taxon>unclassified sequences</taxon>
        <taxon>metagenomes</taxon>
        <taxon>ecological metagenomes</taxon>
    </lineage>
</organism>
<name>A0A0F9N732_9ZZZZ</name>
<proteinExistence type="predicted"/>
<protein>
    <submittedName>
        <fullName evidence="1">Uncharacterized protein</fullName>
    </submittedName>
</protein>
<reference evidence="1" key="1">
    <citation type="journal article" date="2015" name="Nature">
        <title>Complex archaea that bridge the gap between prokaryotes and eukaryotes.</title>
        <authorList>
            <person name="Spang A."/>
            <person name="Saw J.H."/>
            <person name="Jorgensen S.L."/>
            <person name="Zaremba-Niedzwiedzka K."/>
            <person name="Martijn J."/>
            <person name="Lind A.E."/>
            <person name="van Eijk R."/>
            <person name="Schleper C."/>
            <person name="Guy L."/>
            <person name="Ettema T.J."/>
        </authorList>
    </citation>
    <scope>NUCLEOTIDE SEQUENCE</scope>
</reference>
<dbReference type="AlphaFoldDB" id="A0A0F9N732"/>
<comment type="caution">
    <text evidence="1">The sequence shown here is derived from an EMBL/GenBank/DDBJ whole genome shotgun (WGS) entry which is preliminary data.</text>
</comment>
<evidence type="ECO:0000313" key="1">
    <source>
        <dbReference type="EMBL" id="KKM77247.1"/>
    </source>
</evidence>